<evidence type="ECO:0000256" key="3">
    <source>
        <dbReference type="ARBA" id="ARBA00022490"/>
    </source>
</evidence>
<dbReference type="GO" id="GO:0016887">
    <property type="term" value="F:ATP hydrolysis activity"/>
    <property type="evidence" value="ECO:0007669"/>
    <property type="project" value="InterPro"/>
</dbReference>
<dbReference type="FunFam" id="1.10.560.10:FF:000058">
    <property type="entry name" value="T-complex protein 1 subunit zeta"/>
    <property type="match status" value="1"/>
</dbReference>
<dbReference type="GO" id="GO:0005524">
    <property type="term" value="F:ATP binding"/>
    <property type="evidence" value="ECO:0007669"/>
    <property type="project" value="UniProtKB-KW"/>
</dbReference>
<dbReference type="GeneID" id="24594042"/>
<dbReference type="Proteomes" id="UP000471633">
    <property type="component" value="Unassembled WGS sequence"/>
</dbReference>
<dbReference type="InterPro" id="IPR017998">
    <property type="entry name" value="Chaperone_TCP-1"/>
</dbReference>
<dbReference type="PRINTS" id="PR00304">
    <property type="entry name" value="TCOMPLEXTCP1"/>
</dbReference>
<dbReference type="InterPro" id="IPR002423">
    <property type="entry name" value="Cpn60/GroEL/TCP-1"/>
</dbReference>
<dbReference type="PROSITE" id="PS00995">
    <property type="entry name" value="TCP1_3"/>
    <property type="match status" value="1"/>
</dbReference>
<dbReference type="EMBL" id="AMPZ03000001">
    <property type="protein sequence ID" value="KAH9595414.1"/>
    <property type="molecule type" value="Genomic_DNA"/>
</dbReference>
<reference evidence="8" key="4">
    <citation type="journal article" date="2022" name="PLoS Pathog.">
        <title>Chromosome-level genome of Schistosoma haematobium underpins genome-wide explorations of molecular variation.</title>
        <authorList>
            <person name="Stroehlein A.J."/>
            <person name="Korhonen P.K."/>
            <person name="Lee V.V."/>
            <person name="Ralph S.A."/>
            <person name="Mentink-Kane M."/>
            <person name="You H."/>
            <person name="McManus D.P."/>
            <person name="Tchuente L.T."/>
            <person name="Stothard J.R."/>
            <person name="Kaur P."/>
            <person name="Dudchenko O."/>
            <person name="Aiden E.L."/>
            <person name="Yang B."/>
            <person name="Yang H."/>
            <person name="Emery A.M."/>
            <person name="Webster B.L."/>
            <person name="Brindley P.J."/>
            <person name="Rollinson D."/>
            <person name="Chang B.C.H."/>
            <person name="Gasser R.B."/>
            <person name="Young N.D."/>
        </authorList>
    </citation>
    <scope>NUCLEOTIDE SEQUENCE</scope>
</reference>
<gene>
    <name evidence="8" type="primary">CCT6A_1</name>
    <name evidence="8" type="ORF">MS3_00001474</name>
</gene>
<dbReference type="PROSITE" id="PS00751">
    <property type="entry name" value="TCP1_2"/>
    <property type="match status" value="1"/>
</dbReference>
<dbReference type="InterPro" id="IPR027409">
    <property type="entry name" value="GroEL-like_apical_dom_sf"/>
</dbReference>
<accession>A0A922S6C6</accession>
<keyword evidence="5 7" id="KW-0067">ATP-binding</keyword>
<dbReference type="Pfam" id="PF00118">
    <property type="entry name" value="Cpn60_TCP1"/>
    <property type="match status" value="1"/>
</dbReference>
<comment type="caution">
    <text evidence="8">The sequence shown here is derived from an EMBL/GenBank/DDBJ whole genome shotgun (WGS) entry which is preliminary data.</text>
</comment>
<dbReference type="SUPFAM" id="SSF52029">
    <property type="entry name" value="GroEL apical domain-like"/>
    <property type="match status" value="1"/>
</dbReference>
<proteinExistence type="inferred from homology"/>
<keyword evidence="6 7" id="KW-0143">Chaperone</keyword>
<evidence type="ECO:0000256" key="1">
    <source>
        <dbReference type="ARBA" id="ARBA00004496"/>
    </source>
</evidence>
<dbReference type="CTD" id="24594042"/>
<evidence type="ECO:0000256" key="6">
    <source>
        <dbReference type="ARBA" id="ARBA00023186"/>
    </source>
</evidence>
<dbReference type="Gene3D" id="1.10.560.10">
    <property type="entry name" value="GroEL-like equatorial domain"/>
    <property type="match status" value="1"/>
</dbReference>
<keyword evidence="9" id="KW-1185">Reference proteome</keyword>
<reference evidence="8" key="3">
    <citation type="submission" date="2021-06" db="EMBL/GenBank/DDBJ databases">
        <title>Chromosome-level genome assembly for S. haematobium.</title>
        <authorList>
            <person name="Stroehlein A.J."/>
        </authorList>
    </citation>
    <scope>NUCLEOTIDE SEQUENCE</scope>
</reference>
<dbReference type="RefSeq" id="XP_051074335.1">
    <property type="nucleotide sequence ID" value="XM_051208930.1"/>
</dbReference>
<dbReference type="AlphaFoldDB" id="A0A922S6C6"/>
<keyword evidence="3" id="KW-0963">Cytoplasm</keyword>
<evidence type="ECO:0000313" key="8">
    <source>
        <dbReference type="EMBL" id="KAH9595414.1"/>
    </source>
</evidence>
<dbReference type="SUPFAM" id="SSF48592">
    <property type="entry name" value="GroEL equatorial domain-like"/>
    <property type="match status" value="1"/>
</dbReference>
<evidence type="ECO:0000256" key="7">
    <source>
        <dbReference type="RuleBase" id="RU004187"/>
    </source>
</evidence>
<dbReference type="SUPFAM" id="SSF54849">
    <property type="entry name" value="GroEL-intermediate domain like"/>
    <property type="match status" value="1"/>
</dbReference>
<dbReference type="GO" id="GO:0005737">
    <property type="term" value="C:cytoplasm"/>
    <property type="evidence" value="ECO:0007669"/>
    <property type="project" value="UniProtKB-SubCell"/>
</dbReference>
<dbReference type="InterPro" id="IPR002194">
    <property type="entry name" value="Chaperonin_TCP-1_CS"/>
</dbReference>
<protein>
    <submittedName>
        <fullName evidence="8">T-complex protein 1 subunit zeta</fullName>
    </submittedName>
</protein>
<dbReference type="Gene3D" id="3.30.260.10">
    <property type="entry name" value="TCP-1-like chaperonin intermediate domain"/>
    <property type="match status" value="1"/>
</dbReference>
<comment type="similarity">
    <text evidence="2 7">Belongs to the TCP-1 chaperonin family.</text>
</comment>
<dbReference type="GO" id="GO:0140662">
    <property type="term" value="F:ATP-dependent protein folding chaperone"/>
    <property type="evidence" value="ECO:0007669"/>
    <property type="project" value="InterPro"/>
</dbReference>
<name>A0A922S6C6_SCHHA</name>
<comment type="subcellular location">
    <subcellularLocation>
        <location evidence="1">Cytoplasm</location>
    </subcellularLocation>
</comment>
<dbReference type="GO" id="GO:0051082">
    <property type="term" value="F:unfolded protein binding"/>
    <property type="evidence" value="ECO:0007669"/>
    <property type="project" value="InterPro"/>
</dbReference>
<sequence>MASISLLNPKAEFAKAQHAFSINLAAARGLYDVLKTNLGPKGTMKMLVSGAGDIKITKDGNVLLHEMQIQHPTASLIARVATAQDDMTGDGTTSNVLLIAELLKQADVHTSEGLHPRLITEGFDIAANKCLDILSKCRIDCPSEMPDRSTLISVASTSLNTKVHSDLANLLTEHVVDAVLSIRRPNEPLDLHRVELMQMQHRTDMDTTLVKGLVLDHGGRHPDMPKRVTNAFILTCNVSFEYEKT</sequence>
<keyword evidence="4 7" id="KW-0547">Nucleotide-binding</keyword>
<evidence type="ECO:0000313" key="9">
    <source>
        <dbReference type="Proteomes" id="UP000471633"/>
    </source>
</evidence>
<evidence type="ECO:0000256" key="2">
    <source>
        <dbReference type="ARBA" id="ARBA00008020"/>
    </source>
</evidence>
<evidence type="ECO:0000256" key="5">
    <source>
        <dbReference type="ARBA" id="ARBA00022840"/>
    </source>
</evidence>
<dbReference type="Gene3D" id="3.50.7.10">
    <property type="entry name" value="GroEL"/>
    <property type="match status" value="1"/>
</dbReference>
<dbReference type="InterPro" id="IPR027413">
    <property type="entry name" value="GROEL-like_equatorial_sf"/>
</dbReference>
<evidence type="ECO:0000256" key="4">
    <source>
        <dbReference type="ARBA" id="ARBA00022741"/>
    </source>
</evidence>
<dbReference type="InterPro" id="IPR027410">
    <property type="entry name" value="TCP-1-like_intermed_sf"/>
</dbReference>
<reference evidence="8" key="2">
    <citation type="journal article" date="2019" name="Gigascience">
        <title>High-quality Schistosoma haematobium genome achieved by single-molecule and long-range sequencing.</title>
        <authorList>
            <person name="Stroehlein A.J."/>
            <person name="Korhonen P.K."/>
            <person name="Chong T.M."/>
            <person name="Lim Y.L."/>
            <person name="Chan K.G."/>
            <person name="Webster B."/>
            <person name="Rollinson D."/>
            <person name="Brindley P.J."/>
            <person name="Gasser R.B."/>
            <person name="Young N.D."/>
        </authorList>
    </citation>
    <scope>NUCLEOTIDE SEQUENCE</scope>
</reference>
<organism evidence="8 9">
    <name type="scientific">Schistosoma haematobium</name>
    <name type="common">Blood fluke</name>
    <dbReference type="NCBI Taxonomy" id="6185"/>
    <lineage>
        <taxon>Eukaryota</taxon>
        <taxon>Metazoa</taxon>
        <taxon>Spiralia</taxon>
        <taxon>Lophotrochozoa</taxon>
        <taxon>Platyhelminthes</taxon>
        <taxon>Trematoda</taxon>
        <taxon>Digenea</taxon>
        <taxon>Strigeidida</taxon>
        <taxon>Schistosomatoidea</taxon>
        <taxon>Schistosomatidae</taxon>
        <taxon>Schistosoma</taxon>
    </lineage>
</organism>
<dbReference type="PROSITE" id="PS00750">
    <property type="entry name" value="TCP1_1"/>
    <property type="match status" value="1"/>
</dbReference>
<reference evidence="8" key="1">
    <citation type="journal article" date="2012" name="Nat. Genet.">
        <title>Whole-genome sequence of Schistosoma haematobium.</title>
        <authorList>
            <person name="Young N.D."/>
            <person name="Jex A.R."/>
            <person name="Li B."/>
            <person name="Liu S."/>
            <person name="Yang L."/>
            <person name="Xiong Z."/>
            <person name="Li Y."/>
            <person name="Cantacessi C."/>
            <person name="Hall R.S."/>
            <person name="Xu X."/>
            <person name="Chen F."/>
            <person name="Wu X."/>
            <person name="Zerlotini A."/>
            <person name="Oliveira G."/>
            <person name="Hofmann A."/>
            <person name="Zhang G."/>
            <person name="Fang X."/>
            <person name="Kang Y."/>
            <person name="Campbell B.E."/>
            <person name="Loukas A."/>
            <person name="Ranganathan S."/>
            <person name="Rollinson D."/>
            <person name="Rinaldi G."/>
            <person name="Brindley P.J."/>
            <person name="Yang H."/>
            <person name="Wang J."/>
            <person name="Wang J."/>
            <person name="Gasser R.B."/>
        </authorList>
    </citation>
    <scope>NUCLEOTIDE SEQUENCE</scope>
</reference>
<dbReference type="FunFam" id="3.50.7.10:FF:000066">
    <property type="match status" value="1"/>
</dbReference>
<dbReference type="PANTHER" id="PTHR11353">
    <property type="entry name" value="CHAPERONIN"/>
    <property type="match status" value="1"/>
</dbReference>